<dbReference type="EMBL" id="JRWP01000005">
    <property type="protein sequence ID" value="KGY09466.1"/>
    <property type="molecule type" value="Genomic_DNA"/>
</dbReference>
<evidence type="ECO:0000256" key="1">
    <source>
        <dbReference type="ARBA" id="ARBA00011245"/>
    </source>
</evidence>
<evidence type="ECO:0000256" key="3">
    <source>
        <dbReference type="ARBA" id="ARBA00022729"/>
    </source>
</evidence>
<dbReference type="PANTHER" id="PTHR37507:SF2">
    <property type="entry name" value="SPORULATION PROTEIN YDCC"/>
    <property type="match status" value="1"/>
</dbReference>
<proteinExistence type="predicted"/>
<reference evidence="6 7" key="1">
    <citation type="submission" date="2014-10" db="EMBL/GenBank/DDBJ databases">
        <title>Genome sequencing of Vibrio sinaloensis T08.</title>
        <authorList>
            <person name="Chan K.-G."/>
            <person name="Mohamad N.I."/>
        </authorList>
    </citation>
    <scope>NUCLEOTIDE SEQUENCE [LARGE SCALE GENOMIC DNA]</scope>
    <source>
        <strain evidence="6 7">T08</strain>
    </source>
</reference>
<dbReference type="AlphaFoldDB" id="A0A0A5I108"/>
<comment type="caution">
    <text evidence="6">The sequence shown here is derived from an EMBL/GenBank/DDBJ whole genome shotgun (WGS) entry which is preliminary data.</text>
</comment>
<keyword evidence="2" id="KW-0813">Transport</keyword>
<dbReference type="Pfam" id="PF17131">
    <property type="entry name" value="LolA_like"/>
    <property type="match status" value="1"/>
</dbReference>
<name>A0A0A5I108_PHOS4</name>
<sequence length="264" mass="30445">MNTLRKTLINTMALAVLITFTGPVIASPERGLEIAKERKARDEGWKDSIATMEMILKNAQGESSTRAMRLKSFEVDGDGDKGLTIFDQPRDVKGTAFLNHSHTLDADDQWLYLPALKRVKRISSRNKSGPFMGSEFAYEDLSSFELEKYSFNYLRNEAIEGVESYVLEQVPTDKNSGYTKQLVWLDQQHYRPIKVEFYDRKGALLKTLQFEDYKQYLNQYWRAHTMAMVNHQTGKSTLLTTSQLDFQTGLSEKDFEKNILKRVK</sequence>
<evidence type="ECO:0000256" key="4">
    <source>
        <dbReference type="ARBA" id="ARBA00022927"/>
    </source>
</evidence>
<feature type="domain" description="Uncharacterized protein TP-0789" evidence="5">
    <location>
        <begin position="80"/>
        <end position="262"/>
    </location>
</feature>
<keyword evidence="3" id="KW-0732">Signal</keyword>
<evidence type="ECO:0000313" key="7">
    <source>
        <dbReference type="Proteomes" id="UP000030451"/>
    </source>
</evidence>
<dbReference type="STRING" id="379097.SE23_14150"/>
<organism evidence="6 7">
    <name type="scientific">Photobacterium sp. (strain ATCC 43367)</name>
    <dbReference type="NCBI Taxonomy" id="379097"/>
    <lineage>
        <taxon>Bacteria</taxon>
        <taxon>Pseudomonadati</taxon>
        <taxon>Pseudomonadota</taxon>
        <taxon>Gammaproteobacteria</taxon>
        <taxon>Vibrionales</taxon>
        <taxon>Vibrionaceae</taxon>
        <taxon>Vibrio</taxon>
        <taxon>Vibrio oreintalis group</taxon>
    </lineage>
</organism>
<dbReference type="Gene3D" id="2.50.20.10">
    <property type="entry name" value="Lipoprotein localisation LolA/LolB/LppX"/>
    <property type="match status" value="1"/>
</dbReference>
<protein>
    <submittedName>
        <fullName evidence="6">Membrane protein</fullName>
    </submittedName>
</protein>
<dbReference type="InterPro" id="IPR052944">
    <property type="entry name" value="Sporulation_related"/>
</dbReference>
<evidence type="ECO:0000259" key="5">
    <source>
        <dbReference type="Pfam" id="PF17131"/>
    </source>
</evidence>
<dbReference type="GO" id="GO:0015031">
    <property type="term" value="P:protein transport"/>
    <property type="evidence" value="ECO:0007669"/>
    <property type="project" value="UniProtKB-KW"/>
</dbReference>
<comment type="subunit">
    <text evidence="1">Monomer.</text>
</comment>
<evidence type="ECO:0000313" key="6">
    <source>
        <dbReference type="EMBL" id="KGY09466.1"/>
    </source>
</evidence>
<accession>A0A0A5I108</accession>
<keyword evidence="4" id="KW-0653">Protein transport</keyword>
<evidence type="ECO:0000256" key="2">
    <source>
        <dbReference type="ARBA" id="ARBA00022448"/>
    </source>
</evidence>
<dbReference type="CDD" id="cd16329">
    <property type="entry name" value="LolA_like"/>
    <property type="match status" value="1"/>
</dbReference>
<dbReference type="OrthoDB" id="9803781at2"/>
<dbReference type="Proteomes" id="UP000030451">
    <property type="component" value="Unassembled WGS sequence"/>
</dbReference>
<dbReference type="SUPFAM" id="SSF89392">
    <property type="entry name" value="Prokaryotic lipoproteins and lipoprotein localization factors"/>
    <property type="match status" value="1"/>
</dbReference>
<dbReference type="InterPro" id="IPR033399">
    <property type="entry name" value="TP_0789-like"/>
</dbReference>
<dbReference type="PANTHER" id="PTHR37507">
    <property type="entry name" value="SPORULATION PROTEIN YDCC"/>
    <property type="match status" value="1"/>
</dbReference>
<dbReference type="InterPro" id="IPR029046">
    <property type="entry name" value="LolA/LolB/LppX"/>
</dbReference>
<gene>
    <name evidence="6" type="ORF">NM06_06350</name>
</gene>